<name>A0ABS0J078_9BACT</name>
<evidence type="ECO:0000313" key="3">
    <source>
        <dbReference type="Proteomes" id="UP001194469"/>
    </source>
</evidence>
<feature type="domain" description="HTH cro/C1-type" evidence="1">
    <location>
        <begin position="83"/>
        <end position="142"/>
    </location>
</feature>
<dbReference type="Gene3D" id="1.10.260.40">
    <property type="entry name" value="lambda repressor-like DNA-binding domains"/>
    <property type="match status" value="1"/>
</dbReference>
<dbReference type="CDD" id="cd00093">
    <property type="entry name" value="HTH_XRE"/>
    <property type="match status" value="1"/>
</dbReference>
<sequence length="405" mass="44861">MHIEYRFLEMVPLNSACLLRALCVSENADGKDSPLLLSSSGGGAAGGRFCRAMIYNSDCPLRAGYNIIDKKVGEMGRLLGKLLREARLERTVGGKPLSIRQLADRLGVHHSYLSRIERGDDVCLKPERLMLLADLLGVDRYFMLAVAGIVPEKLREAIYDYREAFTMFIRCVARDEPDGDNDAAMALVNAGSRQPHWNIPYADGADLLCGLVGAMSVEGWIVSRMAQDRMATQLSTCDLPFCDIDLRRGVVTTDGVRSLRVYLGPRGTGGGVASVYRSRRVTTGKLGVLIAMLRRVQHAMGAWVRVVDGFDMVAFDSREQEPLRKDARADAGDRFRHARRCGGTAGAQDSQATCIVFERLARRSAGTHENRLQYERALGKLVMSAHAFFPWDEMEAFSYIIVLPH</sequence>
<dbReference type="SUPFAM" id="SSF47413">
    <property type="entry name" value="lambda repressor-like DNA-binding domains"/>
    <property type="match status" value="1"/>
</dbReference>
<protein>
    <submittedName>
        <fullName evidence="2">Helix-turn-helix transcriptional regulator</fullName>
    </submittedName>
</protein>
<reference evidence="2 3" key="1">
    <citation type="submission" date="2019-08" db="EMBL/GenBank/DDBJ databases">
        <authorList>
            <person name="Luo N."/>
        </authorList>
    </citation>
    <scope>NUCLEOTIDE SEQUENCE [LARGE SCALE GENOMIC DNA]</scope>
    <source>
        <strain evidence="2 3">NCIMB 9442</strain>
    </source>
</reference>
<accession>A0ABS0J078</accession>
<dbReference type="PROSITE" id="PS50943">
    <property type="entry name" value="HTH_CROC1"/>
    <property type="match status" value="1"/>
</dbReference>
<evidence type="ECO:0000313" key="2">
    <source>
        <dbReference type="EMBL" id="MBG3875794.1"/>
    </source>
</evidence>
<comment type="caution">
    <text evidence="2">The sequence shown here is derived from an EMBL/GenBank/DDBJ whole genome shotgun (WGS) entry which is preliminary data.</text>
</comment>
<proteinExistence type="predicted"/>
<dbReference type="SMART" id="SM00530">
    <property type="entry name" value="HTH_XRE"/>
    <property type="match status" value="1"/>
</dbReference>
<gene>
    <name evidence="2" type="ORF">FVW20_01820</name>
</gene>
<dbReference type="Proteomes" id="UP001194469">
    <property type="component" value="Unassembled WGS sequence"/>
</dbReference>
<keyword evidence="3" id="KW-1185">Reference proteome</keyword>
<dbReference type="InterPro" id="IPR010982">
    <property type="entry name" value="Lambda_DNA-bd_dom_sf"/>
</dbReference>
<dbReference type="InterPro" id="IPR001387">
    <property type="entry name" value="Cro/C1-type_HTH"/>
</dbReference>
<dbReference type="EMBL" id="VRYY01000036">
    <property type="protein sequence ID" value="MBG3875794.1"/>
    <property type="molecule type" value="Genomic_DNA"/>
</dbReference>
<dbReference type="Pfam" id="PF01381">
    <property type="entry name" value="HTH_3"/>
    <property type="match status" value="1"/>
</dbReference>
<organism evidence="2 3">
    <name type="scientific">Nitratidesulfovibrio oxamicus</name>
    <dbReference type="NCBI Taxonomy" id="32016"/>
    <lineage>
        <taxon>Bacteria</taxon>
        <taxon>Pseudomonadati</taxon>
        <taxon>Thermodesulfobacteriota</taxon>
        <taxon>Desulfovibrionia</taxon>
        <taxon>Desulfovibrionales</taxon>
        <taxon>Desulfovibrionaceae</taxon>
        <taxon>Nitratidesulfovibrio</taxon>
    </lineage>
</organism>
<evidence type="ECO:0000259" key="1">
    <source>
        <dbReference type="PROSITE" id="PS50943"/>
    </source>
</evidence>